<evidence type="ECO:0000313" key="2">
    <source>
        <dbReference type="Proteomes" id="UP000223047"/>
    </source>
</evidence>
<reference evidence="1 2" key="1">
    <citation type="submission" date="2016-05" db="EMBL/GenBank/DDBJ databases">
        <title>A Novel Xanthomonas Oryzae pv. Oryzae Phage Xoo-sp2 as Possible Biocontrol Agent in Plant.</title>
        <authorList>
            <person name="Dong Z."/>
            <person name="Liu J."/>
            <person name="Peng D."/>
        </authorList>
    </citation>
    <scope>NUCLEOTIDE SEQUENCE [LARGE SCALE GENOMIC DNA]</scope>
</reference>
<organism evidence="1 2">
    <name type="scientific">Xanthomonas phage Xoo-sp2</name>
    <dbReference type="NCBI Taxonomy" id="1852622"/>
    <lineage>
        <taxon>Viruses</taxon>
        <taxon>Duplodnaviria</taxon>
        <taxon>Heunggongvirae</taxon>
        <taxon>Uroviricota</taxon>
        <taxon>Caudoviricetes</taxon>
        <taxon>Mesyanzhinovviridae</taxon>
        <taxon>Bradleyvirinae</taxon>
        <taxon>Xooduovirus</taxon>
        <taxon>Xooduovirus Xoosp2</taxon>
    </lineage>
</organism>
<sequence>MQRHYLTYALLVLACLIGGCLFIKQFAEVLDRPIVHQSWSTKECVSVEDPKAEYEGRKSEWSCDHLPERYQHVWVY</sequence>
<accession>A0A1X9IAP2</accession>
<dbReference type="PROSITE" id="PS51257">
    <property type="entry name" value="PROKAR_LIPOPROTEIN"/>
    <property type="match status" value="1"/>
</dbReference>
<proteinExistence type="predicted"/>
<keyword evidence="2" id="KW-1185">Reference proteome</keyword>
<gene>
    <name evidence="1" type="ORF">Xoosp2_55</name>
</gene>
<dbReference type="Proteomes" id="UP000223047">
    <property type="component" value="Segment"/>
</dbReference>
<evidence type="ECO:0000313" key="1">
    <source>
        <dbReference type="EMBL" id="ANT45277.1"/>
    </source>
</evidence>
<name>A0A1X9IAP2_9CAUD</name>
<protein>
    <submittedName>
        <fullName evidence="1">Uncharacterized protein</fullName>
    </submittedName>
</protein>
<dbReference type="EMBL" id="KX241618">
    <property type="protein sequence ID" value="ANT45277.1"/>
    <property type="molecule type" value="Genomic_DNA"/>
</dbReference>